<evidence type="ECO:0000313" key="6">
    <source>
        <dbReference type="EMBL" id="KRK79066.1"/>
    </source>
</evidence>
<evidence type="ECO:0000313" key="7">
    <source>
        <dbReference type="Proteomes" id="UP000051248"/>
    </source>
</evidence>
<name>A0A0R1KGL6_9LACO</name>
<dbReference type="Proteomes" id="UP000051248">
    <property type="component" value="Unassembled WGS sequence"/>
</dbReference>
<evidence type="ECO:0000256" key="2">
    <source>
        <dbReference type="ARBA" id="ARBA00023015"/>
    </source>
</evidence>
<accession>A0A0R1KGL6</accession>
<dbReference type="PATRIC" id="fig|1423775.4.peg.1458"/>
<dbReference type="GO" id="GO:0003700">
    <property type="term" value="F:DNA-binding transcription factor activity"/>
    <property type="evidence" value="ECO:0007669"/>
    <property type="project" value="InterPro"/>
</dbReference>
<comment type="similarity">
    <text evidence="1">Belongs to the LysR transcriptional regulatory family.</text>
</comment>
<feature type="domain" description="HTH lysR-type" evidence="5">
    <location>
        <begin position="1"/>
        <end position="58"/>
    </location>
</feature>
<dbReference type="InterPro" id="IPR000847">
    <property type="entry name" value="LysR_HTH_N"/>
</dbReference>
<evidence type="ECO:0000259" key="5">
    <source>
        <dbReference type="PROSITE" id="PS50931"/>
    </source>
</evidence>
<dbReference type="Pfam" id="PF03466">
    <property type="entry name" value="LysR_substrate"/>
    <property type="match status" value="1"/>
</dbReference>
<dbReference type="InterPro" id="IPR036390">
    <property type="entry name" value="WH_DNA-bd_sf"/>
</dbReference>
<dbReference type="PROSITE" id="PS50931">
    <property type="entry name" value="HTH_LYSR"/>
    <property type="match status" value="1"/>
</dbReference>
<evidence type="ECO:0000256" key="1">
    <source>
        <dbReference type="ARBA" id="ARBA00009437"/>
    </source>
</evidence>
<dbReference type="PRINTS" id="PR00039">
    <property type="entry name" value="HTHLYSR"/>
</dbReference>
<dbReference type="Gene3D" id="3.40.190.290">
    <property type="match status" value="1"/>
</dbReference>
<dbReference type="OrthoDB" id="9785745at2"/>
<reference evidence="6 7" key="1">
    <citation type="journal article" date="2015" name="Genome Announc.">
        <title>Expanding the biotechnology potential of lactobacilli through comparative genomics of 213 strains and associated genera.</title>
        <authorList>
            <person name="Sun Z."/>
            <person name="Harris H.M."/>
            <person name="McCann A."/>
            <person name="Guo C."/>
            <person name="Argimon S."/>
            <person name="Zhang W."/>
            <person name="Yang X."/>
            <person name="Jeffery I.B."/>
            <person name="Cooney J.C."/>
            <person name="Kagawa T.F."/>
            <person name="Liu W."/>
            <person name="Song Y."/>
            <person name="Salvetti E."/>
            <person name="Wrobel A."/>
            <person name="Rasinkangas P."/>
            <person name="Parkhill J."/>
            <person name="Rea M.C."/>
            <person name="O'Sullivan O."/>
            <person name="Ritari J."/>
            <person name="Douillard F.P."/>
            <person name="Paul Ross R."/>
            <person name="Yang R."/>
            <person name="Briner A.E."/>
            <person name="Felis G.E."/>
            <person name="de Vos W.M."/>
            <person name="Barrangou R."/>
            <person name="Klaenhammer T.R."/>
            <person name="Caufield P.W."/>
            <person name="Cui Y."/>
            <person name="Zhang H."/>
            <person name="O'Toole P.W."/>
        </authorList>
    </citation>
    <scope>NUCLEOTIDE SEQUENCE [LARGE SCALE GENOMIC DNA]</scope>
    <source>
        <strain evidence="6 7">DSM 19682</strain>
    </source>
</reference>
<dbReference type="eggNOG" id="COG0583">
    <property type="taxonomic scope" value="Bacteria"/>
</dbReference>
<dbReference type="AlphaFoldDB" id="A0A0R1KGL6"/>
<dbReference type="GO" id="GO:0000976">
    <property type="term" value="F:transcription cis-regulatory region binding"/>
    <property type="evidence" value="ECO:0007669"/>
    <property type="project" value="TreeGrafter"/>
</dbReference>
<dbReference type="Pfam" id="PF00126">
    <property type="entry name" value="HTH_1"/>
    <property type="match status" value="1"/>
</dbReference>
<keyword evidence="2" id="KW-0805">Transcription regulation</keyword>
<dbReference type="InterPro" id="IPR036388">
    <property type="entry name" value="WH-like_DNA-bd_sf"/>
</dbReference>
<keyword evidence="4" id="KW-0804">Transcription</keyword>
<dbReference type="SUPFAM" id="SSF53850">
    <property type="entry name" value="Periplasmic binding protein-like II"/>
    <property type="match status" value="1"/>
</dbReference>
<protein>
    <recommendedName>
        <fullName evidence="5">HTH lysR-type domain-containing protein</fullName>
    </recommendedName>
</protein>
<organism evidence="6 7">
    <name type="scientific">Companilactobacillus nodensis DSM 19682 = JCM 14932 = NBRC 107160</name>
    <dbReference type="NCBI Taxonomy" id="1423775"/>
    <lineage>
        <taxon>Bacteria</taxon>
        <taxon>Bacillati</taxon>
        <taxon>Bacillota</taxon>
        <taxon>Bacilli</taxon>
        <taxon>Lactobacillales</taxon>
        <taxon>Lactobacillaceae</taxon>
        <taxon>Companilactobacillus</taxon>
    </lineage>
</organism>
<dbReference type="Gene3D" id="1.10.10.10">
    <property type="entry name" value="Winged helix-like DNA-binding domain superfamily/Winged helix DNA-binding domain"/>
    <property type="match status" value="1"/>
</dbReference>
<dbReference type="EMBL" id="AZDZ01000019">
    <property type="protein sequence ID" value="KRK79066.1"/>
    <property type="molecule type" value="Genomic_DNA"/>
</dbReference>
<dbReference type="RefSeq" id="WP_025024965.1">
    <property type="nucleotide sequence ID" value="NZ_AZDZ01000019.1"/>
</dbReference>
<proteinExistence type="inferred from homology"/>
<evidence type="ECO:0000256" key="4">
    <source>
        <dbReference type="ARBA" id="ARBA00023163"/>
    </source>
</evidence>
<keyword evidence="7" id="KW-1185">Reference proteome</keyword>
<comment type="caution">
    <text evidence="6">The sequence shown here is derived from an EMBL/GenBank/DDBJ whole genome shotgun (WGS) entry which is preliminary data.</text>
</comment>
<evidence type="ECO:0000256" key="3">
    <source>
        <dbReference type="ARBA" id="ARBA00023125"/>
    </source>
</evidence>
<dbReference type="STRING" id="1423775.FD03_GL001429"/>
<keyword evidence="3" id="KW-0238">DNA-binding</keyword>
<dbReference type="InterPro" id="IPR005119">
    <property type="entry name" value="LysR_subst-bd"/>
</dbReference>
<sequence>MLKLLETFKTVYETKSFSKASKILFVSQPTVSGQIMQLETDLNIKLFIRNGRQKIVATPQADILYKRAIDLIDDWEDLRQEIRHDADKKITCDIGASHTFAIYLLPILLPKLYKKFPNIHFTIKMMNSMEVLESIEADNLDFGFIEKPLAASNIRRTSLCDDQLVLVNNGNPWLVREPASGVYYYTKQYLAENNITEPKMEVKNNEMIVRLLNQNFGTSIISKRAAEGLDYQTLNYKYERKFYLMRSESHHFDDIDECINYTIKMCRNLF</sequence>
<gene>
    <name evidence="6" type="ORF">FD03_GL001429</name>
</gene>
<dbReference type="PANTHER" id="PTHR30126:SF64">
    <property type="entry name" value="HTH-TYPE TRANSCRIPTIONAL REGULATOR CITR"/>
    <property type="match status" value="1"/>
</dbReference>
<dbReference type="SUPFAM" id="SSF46785">
    <property type="entry name" value="Winged helix' DNA-binding domain"/>
    <property type="match status" value="1"/>
</dbReference>
<dbReference type="PANTHER" id="PTHR30126">
    <property type="entry name" value="HTH-TYPE TRANSCRIPTIONAL REGULATOR"/>
    <property type="match status" value="1"/>
</dbReference>